<feature type="region of interest" description="Disordered" evidence="1">
    <location>
        <begin position="44"/>
        <end position="81"/>
    </location>
</feature>
<organism evidence="2 3">
    <name type="scientific">Stylosanthes scabra</name>
    <dbReference type="NCBI Taxonomy" id="79078"/>
    <lineage>
        <taxon>Eukaryota</taxon>
        <taxon>Viridiplantae</taxon>
        <taxon>Streptophyta</taxon>
        <taxon>Embryophyta</taxon>
        <taxon>Tracheophyta</taxon>
        <taxon>Spermatophyta</taxon>
        <taxon>Magnoliopsida</taxon>
        <taxon>eudicotyledons</taxon>
        <taxon>Gunneridae</taxon>
        <taxon>Pentapetalae</taxon>
        <taxon>rosids</taxon>
        <taxon>fabids</taxon>
        <taxon>Fabales</taxon>
        <taxon>Fabaceae</taxon>
        <taxon>Papilionoideae</taxon>
        <taxon>50 kb inversion clade</taxon>
        <taxon>dalbergioids sensu lato</taxon>
        <taxon>Dalbergieae</taxon>
        <taxon>Pterocarpus clade</taxon>
        <taxon>Stylosanthes</taxon>
    </lineage>
</organism>
<keyword evidence="3" id="KW-1185">Reference proteome</keyword>
<name>A0ABU6VAJ6_9FABA</name>
<gene>
    <name evidence="2" type="ORF">PIB30_026158</name>
</gene>
<feature type="compositionally biased region" description="Basic and acidic residues" evidence="1">
    <location>
        <begin position="61"/>
        <end position="75"/>
    </location>
</feature>
<reference evidence="2 3" key="1">
    <citation type="journal article" date="2023" name="Plants (Basel)">
        <title>Bridging the Gap: Combining Genomics and Transcriptomics Approaches to Understand Stylosanthes scabra, an Orphan Legume from the Brazilian Caatinga.</title>
        <authorList>
            <person name="Ferreira-Neto J.R.C."/>
            <person name="da Silva M.D."/>
            <person name="Binneck E."/>
            <person name="de Melo N.F."/>
            <person name="da Silva R.H."/>
            <person name="de Melo A.L.T.M."/>
            <person name="Pandolfi V."/>
            <person name="Bustamante F.O."/>
            <person name="Brasileiro-Vidal A.C."/>
            <person name="Benko-Iseppon A.M."/>
        </authorList>
    </citation>
    <scope>NUCLEOTIDE SEQUENCE [LARGE SCALE GENOMIC DNA]</scope>
    <source>
        <tissue evidence="2">Leaves</tissue>
    </source>
</reference>
<evidence type="ECO:0000313" key="2">
    <source>
        <dbReference type="EMBL" id="MED6169977.1"/>
    </source>
</evidence>
<evidence type="ECO:0000256" key="1">
    <source>
        <dbReference type="SAM" id="MobiDB-lite"/>
    </source>
</evidence>
<sequence>MQIRNKYGIGSPCLRPLLGENTSNLEPFQRIDKEKALMQFKINRMDRGGKPKQFKGNPNRLYREQGRGSSKDKLSQELATSSKIPSMGLGLFSQRVNSRDDLGCEKNRGCNCV</sequence>
<accession>A0ABU6VAJ6</accession>
<dbReference type="EMBL" id="JASCZI010151132">
    <property type="protein sequence ID" value="MED6169977.1"/>
    <property type="molecule type" value="Genomic_DNA"/>
</dbReference>
<dbReference type="Proteomes" id="UP001341840">
    <property type="component" value="Unassembled WGS sequence"/>
</dbReference>
<comment type="caution">
    <text evidence="2">The sequence shown here is derived from an EMBL/GenBank/DDBJ whole genome shotgun (WGS) entry which is preliminary data.</text>
</comment>
<protein>
    <submittedName>
        <fullName evidence="2">Uncharacterized protein</fullName>
    </submittedName>
</protein>
<proteinExistence type="predicted"/>
<evidence type="ECO:0000313" key="3">
    <source>
        <dbReference type="Proteomes" id="UP001341840"/>
    </source>
</evidence>